<dbReference type="RefSeq" id="WP_014777423.1">
    <property type="nucleotide sequence ID" value="NC_018012.1"/>
</dbReference>
<dbReference type="GO" id="GO:0000932">
    <property type="term" value="C:P-body"/>
    <property type="evidence" value="ECO:0007669"/>
    <property type="project" value="TreeGrafter"/>
</dbReference>
<dbReference type="InterPro" id="IPR040596">
    <property type="entry name" value="RNase_II_C_S1"/>
</dbReference>
<dbReference type="HOGENOM" id="CLU_015903_2_0_6"/>
<sequence>MLIRFLEQVKRALSIYQANPPIDSLVLYKIRPARVVSIGEKIEIELDGGHSKRVRAKDVELLHPGPLRSLSELAPQQGELTEAWELLEGSETTLKDLAELAFNAFTPATAWAAWQLVAEGLTFTGRPQAIQARTRELVEREQAERAARDAAERDWKAFLERMAAACPAPEDTHRLGEVERLALGQSEHSRILEALGHQQTPGNAHRTLVQVGYWERNHNPYPVRCGAPTQDPDLPVPELPEEDRIDLTHLSAYAIDDEGNQDPDDALSLDGERLWVHVADVAALIDPDSDLEREARARGANLYLPERIVNMLPSAVTDRLGLGLQPVSPALSFGFRCGDAGEIEAIEVCRSWVRVERLSYDVVETQLDTAPFAALRTIANRFRDRRSAQGATSLELPEVSVRVVDGQVVIRPLPRLKSRAMVMDAMLMAGEAAARFCLDQGIPIPFATQPPPENGDEATDLAAMYARRRCFKPTRLSVEPESHAGLGLPLYTRATSPLRRYSDLLVHQQIRAWLGGREPRSAQRIMECSGEADTASIAIRRGERLSNQHWKLLFLRDNPNWKGEGIVVGREDRKVILLLPELAMEARVRVRDEVELNQRLRLAVGEIDVAELTASFRILG</sequence>
<dbReference type="InterPro" id="IPR050180">
    <property type="entry name" value="RNR_Ribonuclease"/>
</dbReference>
<dbReference type="EMBL" id="CP003154">
    <property type="protein sequence ID" value="AFL72935.1"/>
    <property type="molecule type" value="Genomic_DNA"/>
</dbReference>
<dbReference type="GO" id="GO:0003723">
    <property type="term" value="F:RNA binding"/>
    <property type="evidence" value="ECO:0007669"/>
    <property type="project" value="InterPro"/>
</dbReference>
<dbReference type="InterPro" id="IPR012340">
    <property type="entry name" value="NA-bd_OB-fold"/>
</dbReference>
<accession>I3Y7G7</accession>
<name>I3Y7G7_THIV6</name>
<evidence type="ECO:0000313" key="2">
    <source>
        <dbReference type="EMBL" id="AFL72935.1"/>
    </source>
</evidence>
<reference evidence="2 3" key="1">
    <citation type="submission" date="2012-06" db="EMBL/GenBank/DDBJ databases">
        <title>Complete sequence of Thiocystis violascens DSM 198.</title>
        <authorList>
            <consortium name="US DOE Joint Genome Institute"/>
            <person name="Lucas S."/>
            <person name="Han J."/>
            <person name="Lapidus A."/>
            <person name="Cheng J.-F."/>
            <person name="Goodwin L."/>
            <person name="Pitluck S."/>
            <person name="Peters L."/>
            <person name="Ovchinnikova G."/>
            <person name="Teshima H."/>
            <person name="Detter J.C."/>
            <person name="Han C."/>
            <person name="Tapia R."/>
            <person name="Land M."/>
            <person name="Hauser L."/>
            <person name="Kyrpides N."/>
            <person name="Ivanova N."/>
            <person name="Pagani I."/>
            <person name="Vogl K."/>
            <person name="Liu Z."/>
            <person name="Frigaard N.-U."/>
            <person name="Bryant D."/>
            <person name="Woyke T."/>
        </authorList>
    </citation>
    <scope>NUCLEOTIDE SEQUENCE [LARGE SCALE GENOMIC DNA]</scope>
    <source>
        <strain evidence="3">ATCC 17096 / DSM 198 / 6111</strain>
    </source>
</reference>
<dbReference type="Gene3D" id="1.10.10.10">
    <property type="entry name" value="Winged helix-like DNA-binding domain superfamily/Winged helix DNA-binding domain"/>
    <property type="match status" value="1"/>
</dbReference>
<dbReference type="PANTHER" id="PTHR23355:SF42">
    <property type="entry name" value="RIBONUCLEASE II, CHLOROPLASTIC_MITOCHONDRIAL"/>
    <property type="match status" value="1"/>
</dbReference>
<dbReference type="SMART" id="SM00955">
    <property type="entry name" value="RNB"/>
    <property type="match status" value="1"/>
</dbReference>
<dbReference type="InterPro" id="IPR056404">
    <property type="entry name" value="HTH_RNase_II"/>
</dbReference>
<dbReference type="eggNOG" id="COG0557">
    <property type="taxonomic scope" value="Bacteria"/>
</dbReference>
<dbReference type="SUPFAM" id="SSF50249">
    <property type="entry name" value="Nucleic acid-binding proteins"/>
    <property type="match status" value="2"/>
</dbReference>
<organism evidence="2 3">
    <name type="scientific">Thiocystis violascens (strain ATCC 17096 / DSM 198 / 6111)</name>
    <name type="common">Chromatium violascens</name>
    <dbReference type="NCBI Taxonomy" id="765911"/>
    <lineage>
        <taxon>Bacteria</taxon>
        <taxon>Pseudomonadati</taxon>
        <taxon>Pseudomonadota</taxon>
        <taxon>Gammaproteobacteria</taxon>
        <taxon>Chromatiales</taxon>
        <taxon>Chromatiaceae</taxon>
        <taxon>Thiocystis</taxon>
    </lineage>
</organism>
<dbReference type="GO" id="GO:0000175">
    <property type="term" value="F:3'-5'-RNA exonuclease activity"/>
    <property type="evidence" value="ECO:0007669"/>
    <property type="project" value="TreeGrafter"/>
</dbReference>
<keyword evidence="3" id="KW-1185">Reference proteome</keyword>
<dbReference type="Pfam" id="PF23161">
    <property type="entry name" value="HTH_RNase_II"/>
    <property type="match status" value="1"/>
</dbReference>
<dbReference type="Pfam" id="PF18614">
    <property type="entry name" value="RNase_II_C_S1"/>
    <property type="match status" value="1"/>
</dbReference>
<dbReference type="KEGG" id="tvi:Thivi_0897"/>
<dbReference type="Gene3D" id="2.40.50.140">
    <property type="entry name" value="Nucleic acid-binding proteins"/>
    <property type="match status" value="1"/>
</dbReference>
<dbReference type="PANTHER" id="PTHR23355">
    <property type="entry name" value="RIBONUCLEASE"/>
    <property type="match status" value="1"/>
</dbReference>
<evidence type="ECO:0000313" key="3">
    <source>
        <dbReference type="Proteomes" id="UP000006062"/>
    </source>
</evidence>
<protein>
    <submittedName>
        <fullName evidence="2">Exoribonuclease R</fullName>
    </submittedName>
</protein>
<feature type="domain" description="RNB" evidence="1">
    <location>
        <begin position="244"/>
        <end position="516"/>
    </location>
</feature>
<proteinExistence type="predicted"/>
<dbReference type="InterPro" id="IPR001900">
    <property type="entry name" value="RNase_II/R"/>
</dbReference>
<dbReference type="AlphaFoldDB" id="I3Y7G7"/>
<gene>
    <name evidence="2" type="ordered locus">Thivi_0897</name>
</gene>
<dbReference type="Pfam" id="PF00773">
    <property type="entry name" value="RNB"/>
    <property type="match status" value="2"/>
</dbReference>
<dbReference type="GO" id="GO:0006402">
    <property type="term" value="P:mRNA catabolic process"/>
    <property type="evidence" value="ECO:0007669"/>
    <property type="project" value="TreeGrafter"/>
</dbReference>
<dbReference type="Proteomes" id="UP000006062">
    <property type="component" value="Chromosome"/>
</dbReference>
<evidence type="ECO:0000259" key="1">
    <source>
        <dbReference type="SMART" id="SM00955"/>
    </source>
</evidence>
<dbReference type="STRING" id="765911.Thivi_0897"/>
<dbReference type="InterPro" id="IPR036388">
    <property type="entry name" value="WH-like_DNA-bd_sf"/>
</dbReference>